<sequence length="79" mass="8916">MEVEKKVKEIVAQICETDAAEIKPSTSIGDYPQWDSVGHISILSALEDFYNINFEGKEMVEIEDVADMINAVKRNLKID</sequence>
<evidence type="ECO:0000313" key="3">
    <source>
        <dbReference type="Proteomes" id="UP001496674"/>
    </source>
</evidence>
<reference evidence="2 3" key="1">
    <citation type="submission" date="2023-04" db="EMBL/GenBank/DDBJ databases">
        <title>Draft genome sequence of acteroides sedimenti strain YN3PY1.</title>
        <authorList>
            <person name="Yoshida N."/>
        </authorList>
    </citation>
    <scope>NUCLEOTIDE SEQUENCE [LARGE SCALE GENOMIC DNA]</scope>
    <source>
        <strain evidence="2 3">YN3PY1</strain>
    </source>
</reference>
<dbReference type="RefSeq" id="WP_353332454.1">
    <property type="nucleotide sequence ID" value="NZ_AP028055.1"/>
</dbReference>
<dbReference type="EMBL" id="AP028055">
    <property type="protein sequence ID" value="BEG97946.1"/>
    <property type="molecule type" value="Genomic_DNA"/>
</dbReference>
<evidence type="ECO:0000313" key="2">
    <source>
        <dbReference type="EMBL" id="BEG97946.1"/>
    </source>
</evidence>
<dbReference type="Proteomes" id="UP001496674">
    <property type="component" value="Chromosome"/>
</dbReference>
<organism evidence="2 3">
    <name type="scientific">Bacteroides sedimenti</name>
    <dbReference type="NCBI Taxonomy" id="2136147"/>
    <lineage>
        <taxon>Bacteria</taxon>
        <taxon>Pseudomonadati</taxon>
        <taxon>Bacteroidota</taxon>
        <taxon>Bacteroidia</taxon>
        <taxon>Bacteroidales</taxon>
        <taxon>Bacteroidaceae</taxon>
        <taxon>Bacteroides</taxon>
    </lineage>
</organism>
<dbReference type="Gene3D" id="1.10.1200.10">
    <property type="entry name" value="ACP-like"/>
    <property type="match status" value="1"/>
</dbReference>
<dbReference type="PROSITE" id="PS50075">
    <property type="entry name" value="CARRIER"/>
    <property type="match status" value="1"/>
</dbReference>
<dbReference type="SUPFAM" id="SSF47336">
    <property type="entry name" value="ACP-like"/>
    <property type="match status" value="1"/>
</dbReference>
<protein>
    <recommendedName>
        <fullName evidence="1">Carrier domain-containing protein</fullName>
    </recommendedName>
</protein>
<dbReference type="InterPro" id="IPR036736">
    <property type="entry name" value="ACP-like_sf"/>
</dbReference>
<dbReference type="Pfam" id="PF00550">
    <property type="entry name" value="PP-binding"/>
    <property type="match status" value="1"/>
</dbReference>
<feature type="domain" description="Carrier" evidence="1">
    <location>
        <begin position="1"/>
        <end position="76"/>
    </location>
</feature>
<gene>
    <name evidence="2" type="ORF">BSYN_02110</name>
</gene>
<accession>A0ABM8IDA4</accession>
<keyword evidence="3" id="KW-1185">Reference proteome</keyword>
<dbReference type="InterPro" id="IPR009081">
    <property type="entry name" value="PP-bd_ACP"/>
</dbReference>
<proteinExistence type="predicted"/>
<evidence type="ECO:0000259" key="1">
    <source>
        <dbReference type="PROSITE" id="PS50075"/>
    </source>
</evidence>
<name>A0ABM8IDA4_9BACE</name>